<feature type="compositionally biased region" description="Basic and acidic residues" evidence="5">
    <location>
        <begin position="84"/>
        <end position="98"/>
    </location>
</feature>
<sequence length="180" mass="21819">MTAKTRMLRRTREEKERQENKKVKNYKRRLMRARIFGGQMREQREDKRKTIEGQEKKIVQQSKIGGYNEVKDDKQINEDNEFEEHERRLSTKKEVYDEQKEGKDDKKNKCRYVITTLCGEYCYTPEWLEGMLFWVGYFNSALNPLIYAYFNRDFREAFKDTLLCALPCCFSCWKTPARFL</sequence>
<evidence type="ECO:0000313" key="7">
    <source>
        <dbReference type="Proteomes" id="UP001162162"/>
    </source>
</evidence>
<feature type="compositionally biased region" description="Basic and acidic residues" evidence="5">
    <location>
        <begin position="41"/>
        <end position="55"/>
    </location>
</feature>
<evidence type="ECO:0000256" key="3">
    <source>
        <dbReference type="ARBA" id="ARBA00023170"/>
    </source>
</evidence>
<dbReference type="Proteomes" id="UP001162162">
    <property type="component" value="Unassembled WGS sequence"/>
</dbReference>
<dbReference type="AlphaFoldDB" id="A0AAV8YNA9"/>
<evidence type="ECO:0000256" key="5">
    <source>
        <dbReference type="SAM" id="MobiDB-lite"/>
    </source>
</evidence>
<dbReference type="EMBL" id="JAPWTK010000064">
    <property type="protein sequence ID" value="KAJ8952759.1"/>
    <property type="molecule type" value="Genomic_DNA"/>
</dbReference>
<keyword evidence="4" id="KW-0807">Transducer</keyword>
<dbReference type="GO" id="GO:0043410">
    <property type="term" value="P:positive regulation of MAPK cascade"/>
    <property type="evidence" value="ECO:0007669"/>
    <property type="project" value="TreeGrafter"/>
</dbReference>
<comment type="caution">
    <text evidence="6">The sequence shown here is derived from an EMBL/GenBank/DDBJ whole genome shotgun (WGS) entry which is preliminary data.</text>
</comment>
<accession>A0AAV8YNA9</accession>
<evidence type="ECO:0000256" key="1">
    <source>
        <dbReference type="ARBA" id="ARBA00004141"/>
    </source>
</evidence>
<feature type="region of interest" description="Disordered" evidence="5">
    <location>
        <begin position="75"/>
        <end position="98"/>
    </location>
</feature>
<evidence type="ECO:0000256" key="2">
    <source>
        <dbReference type="ARBA" id="ARBA00023040"/>
    </source>
</evidence>
<dbReference type="PANTHER" id="PTHR24248">
    <property type="entry name" value="ADRENERGIC RECEPTOR-RELATED G-PROTEIN COUPLED RECEPTOR"/>
    <property type="match status" value="1"/>
</dbReference>
<feature type="compositionally biased region" description="Basic residues" evidence="5">
    <location>
        <begin position="23"/>
        <end position="32"/>
    </location>
</feature>
<dbReference type="Gene3D" id="1.20.1070.10">
    <property type="entry name" value="Rhodopsin 7-helix transmembrane proteins"/>
    <property type="match status" value="1"/>
</dbReference>
<feature type="compositionally biased region" description="Basic and acidic residues" evidence="5">
    <location>
        <begin position="10"/>
        <end position="22"/>
    </location>
</feature>
<keyword evidence="7" id="KW-1185">Reference proteome</keyword>
<proteinExistence type="predicted"/>
<dbReference type="PANTHER" id="PTHR24248:SF66">
    <property type="entry name" value="OCTOPAMINE RECEPTOR BETA-3R"/>
    <property type="match status" value="1"/>
</dbReference>
<evidence type="ECO:0000313" key="6">
    <source>
        <dbReference type="EMBL" id="KAJ8952759.1"/>
    </source>
</evidence>
<dbReference type="GO" id="GO:0004989">
    <property type="term" value="F:octopamine receptor activity"/>
    <property type="evidence" value="ECO:0007669"/>
    <property type="project" value="TreeGrafter"/>
</dbReference>
<feature type="region of interest" description="Disordered" evidence="5">
    <location>
        <begin position="1"/>
        <end position="55"/>
    </location>
</feature>
<dbReference type="GO" id="GO:0005886">
    <property type="term" value="C:plasma membrane"/>
    <property type="evidence" value="ECO:0007669"/>
    <property type="project" value="TreeGrafter"/>
</dbReference>
<reference evidence="6" key="1">
    <citation type="journal article" date="2023" name="Insect Mol. Biol.">
        <title>Genome sequencing provides insights into the evolution of gene families encoding plant cell wall-degrading enzymes in longhorned beetles.</title>
        <authorList>
            <person name="Shin N.R."/>
            <person name="Okamura Y."/>
            <person name="Kirsch R."/>
            <person name="Pauchet Y."/>
        </authorList>
    </citation>
    <scope>NUCLEOTIDE SEQUENCE</scope>
    <source>
        <strain evidence="6">AMC_N1</strain>
    </source>
</reference>
<evidence type="ECO:0000256" key="4">
    <source>
        <dbReference type="ARBA" id="ARBA00023224"/>
    </source>
</evidence>
<dbReference type="GO" id="GO:0071880">
    <property type="term" value="P:adenylate cyclase-activating adrenergic receptor signaling pathway"/>
    <property type="evidence" value="ECO:0007669"/>
    <property type="project" value="TreeGrafter"/>
</dbReference>
<keyword evidence="3" id="KW-0675">Receptor</keyword>
<gene>
    <name evidence="6" type="ORF">NQ318_008074</name>
</gene>
<keyword evidence="2" id="KW-0297">G-protein coupled receptor</keyword>
<comment type="subcellular location">
    <subcellularLocation>
        <location evidence="1">Membrane</location>
        <topology evidence="1">Multi-pass membrane protein</topology>
    </subcellularLocation>
</comment>
<protein>
    <submittedName>
        <fullName evidence="6">Uncharacterized protein</fullName>
    </submittedName>
</protein>
<dbReference type="SUPFAM" id="SSF81321">
    <property type="entry name" value="Family A G protein-coupled receptor-like"/>
    <property type="match status" value="1"/>
</dbReference>
<name>A0AAV8YNA9_9CUCU</name>
<organism evidence="6 7">
    <name type="scientific">Aromia moschata</name>
    <dbReference type="NCBI Taxonomy" id="1265417"/>
    <lineage>
        <taxon>Eukaryota</taxon>
        <taxon>Metazoa</taxon>
        <taxon>Ecdysozoa</taxon>
        <taxon>Arthropoda</taxon>
        <taxon>Hexapoda</taxon>
        <taxon>Insecta</taxon>
        <taxon>Pterygota</taxon>
        <taxon>Neoptera</taxon>
        <taxon>Endopterygota</taxon>
        <taxon>Coleoptera</taxon>
        <taxon>Polyphaga</taxon>
        <taxon>Cucujiformia</taxon>
        <taxon>Chrysomeloidea</taxon>
        <taxon>Cerambycidae</taxon>
        <taxon>Cerambycinae</taxon>
        <taxon>Callichromatini</taxon>
        <taxon>Aromia</taxon>
    </lineage>
</organism>